<accession>A0A9Q3YLT8</accession>
<reference evidence="1" key="1">
    <citation type="submission" date="2020-09" db="EMBL/GenBank/DDBJ databases">
        <title>Genome sequence of Vibrio parahaemolyticus isolates.</title>
        <authorList>
            <person name="Hammerl J.A."/>
            <person name="Strauch E."/>
        </authorList>
    </citation>
    <scope>NUCLEOTIDE SEQUENCE</scope>
    <source>
        <strain evidence="1">17-VB00146</strain>
    </source>
</reference>
<gene>
    <name evidence="1" type="ORF">IB292_10425</name>
</gene>
<name>A0A9Q3YLT8_VIBPH</name>
<evidence type="ECO:0000313" key="1">
    <source>
        <dbReference type="EMBL" id="MCC3805455.1"/>
    </source>
</evidence>
<dbReference type="AlphaFoldDB" id="A0A9Q3YLT8"/>
<proteinExistence type="predicted"/>
<evidence type="ECO:0000313" key="2">
    <source>
        <dbReference type="Proteomes" id="UP000726777"/>
    </source>
</evidence>
<organism evidence="1 2">
    <name type="scientific">Vibrio parahaemolyticus</name>
    <dbReference type="NCBI Taxonomy" id="670"/>
    <lineage>
        <taxon>Bacteria</taxon>
        <taxon>Pseudomonadati</taxon>
        <taxon>Pseudomonadota</taxon>
        <taxon>Gammaproteobacteria</taxon>
        <taxon>Vibrionales</taxon>
        <taxon>Vibrionaceae</taxon>
        <taxon>Vibrio</taxon>
    </lineage>
</organism>
<protein>
    <submittedName>
        <fullName evidence="1">PD-(D/E)XK nuclease family protein</fullName>
    </submittedName>
</protein>
<dbReference type="RefSeq" id="WP_228085818.1">
    <property type="nucleotide sequence ID" value="NZ_CP064041.1"/>
</dbReference>
<dbReference type="Pfam" id="PF14281">
    <property type="entry name" value="PDDEXK_4"/>
    <property type="match status" value="1"/>
</dbReference>
<comment type="caution">
    <text evidence="1">The sequence shown here is derived from an EMBL/GenBank/DDBJ whole genome shotgun (WGS) entry which is preliminary data.</text>
</comment>
<dbReference type="Proteomes" id="UP000726777">
    <property type="component" value="Unassembled WGS sequence"/>
</dbReference>
<dbReference type="EMBL" id="JACVHL010000009">
    <property type="protein sequence ID" value="MCC3805455.1"/>
    <property type="molecule type" value="Genomic_DNA"/>
</dbReference>
<dbReference type="InterPro" id="IPR029470">
    <property type="entry name" value="PDDEXK_4"/>
</dbReference>
<sequence>MPNNEVKIEKSQEKALTEFLYSEELLKLQGMLGGFNIFEATGAVNRELRHSDYLAFLFDPNQTHGMGDKFLREFLVAYFNVYNLDNYPSMIEIGCNSYDSFLVYREWRNIDLLFVSDELKMVVAIENKIWSGEDPKQLTKYQNTIENTFKGYHYYYAFLTPTGIDSEHNENWQPISYHVIHKVLSNIIHRYKSLLSTSVRFSVEQYLQMLERHILDDSEIIRLCQLIYSKHKHALDLIFEHKPDKVAQIQGLIMDYFKDIPEDRNIELEKCNKSTVRFVYKDFDRYNLNITSDNPDTGLTRVLVFEIIIRIDSVRITVLMGPGQQAFRSGVYEYVKEHCKLLKGKQKVMSPKFSGLFSFNLIAKNKYDDIDDIDEIKSQLYKQLNSFFKNQYPTIISELEGFFQNCYPNIEHKLEKNLVD</sequence>